<dbReference type="GeneID" id="85353785"/>
<keyword evidence="2" id="KW-1185">Reference proteome</keyword>
<comment type="caution">
    <text evidence="1">The sequence shown here is derived from an EMBL/GenBank/DDBJ whole genome shotgun (WGS) entry which is preliminary data.</text>
</comment>
<proteinExistence type="predicted"/>
<dbReference type="RefSeq" id="XP_060324053.1">
    <property type="nucleotide sequence ID" value="XM_060470237.1"/>
</dbReference>
<gene>
    <name evidence="1" type="ORF">EV420DRAFT_1485549</name>
</gene>
<reference evidence="1" key="1">
    <citation type="submission" date="2023-06" db="EMBL/GenBank/DDBJ databases">
        <authorList>
            <consortium name="Lawrence Berkeley National Laboratory"/>
            <person name="Ahrendt S."/>
            <person name="Sahu N."/>
            <person name="Indic B."/>
            <person name="Wong-Bajracharya J."/>
            <person name="Merenyi Z."/>
            <person name="Ke H.-M."/>
            <person name="Monk M."/>
            <person name="Kocsube S."/>
            <person name="Drula E."/>
            <person name="Lipzen A."/>
            <person name="Balint B."/>
            <person name="Henrissat B."/>
            <person name="Andreopoulos B."/>
            <person name="Martin F.M."/>
            <person name="Harder C.B."/>
            <person name="Rigling D."/>
            <person name="Ford K.L."/>
            <person name="Foster G.D."/>
            <person name="Pangilinan J."/>
            <person name="Papanicolaou A."/>
            <person name="Barry K."/>
            <person name="LaButti K."/>
            <person name="Viragh M."/>
            <person name="Koriabine M."/>
            <person name="Yan M."/>
            <person name="Riley R."/>
            <person name="Champramary S."/>
            <person name="Plett K.L."/>
            <person name="Tsai I.J."/>
            <person name="Slot J."/>
            <person name="Sipos G."/>
            <person name="Plett J."/>
            <person name="Nagy L.G."/>
            <person name="Grigoriev I.V."/>
        </authorList>
    </citation>
    <scope>NUCLEOTIDE SEQUENCE</scope>
    <source>
        <strain evidence="1">CCBAS 213</strain>
    </source>
</reference>
<name>A0AA39JI28_ARMTA</name>
<evidence type="ECO:0000313" key="1">
    <source>
        <dbReference type="EMBL" id="KAK0441714.1"/>
    </source>
</evidence>
<accession>A0AA39JI28</accession>
<dbReference type="Proteomes" id="UP001175211">
    <property type="component" value="Unassembled WGS sequence"/>
</dbReference>
<sequence length="289" mass="33699">MWLKKLETDFQWTDDDAICANSMSNSLSGIRTLRGQQSHRMRLPSKSRQPTCRVYKDATVQTDRYNWLEWLRFNSVPMSAFLTSVSYEQHKLMVTCTLEEKAYDESPIDIRFPTLGKAAKSIDIIRVYRSGVTDEIEVIFGLHSTCTMNFITHARAYSSYSRAMLEYHVSALHFTICTHEAEAQVKYRQRGWMPIIPKLDFPEVNCFIGDHYTLHWSLVKDRSMMMLGWPVQEDDNTKLNMHSWMLKYVELRWKGTVISFVVLKGRKMVKSYCLSDGMLAKIALDMGTW</sequence>
<organism evidence="1 2">
    <name type="scientific">Armillaria tabescens</name>
    <name type="common">Ringless honey mushroom</name>
    <name type="synonym">Agaricus tabescens</name>
    <dbReference type="NCBI Taxonomy" id="1929756"/>
    <lineage>
        <taxon>Eukaryota</taxon>
        <taxon>Fungi</taxon>
        <taxon>Dikarya</taxon>
        <taxon>Basidiomycota</taxon>
        <taxon>Agaricomycotina</taxon>
        <taxon>Agaricomycetes</taxon>
        <taxon>Agaricomycetidae</taxon>
        <taxon>Agaricales</taxon>
        <taxon>Marasmiineae</taxon>
        <taxon>Physalacriaceae</taxon>
        <taxon>Desarmillaria</taxon>
    </lineage>
</organism>
<evidence type="ECO:0000313" key="2">
    <source>
        <dbReference type="Proteomes" id="UP001175211"/>
    </source>
</evidence>
<dbReference type="AlphaFoldDB" id="A0AA39JI28"/>
<dbReference type="EMBL" id="JAUEPS010000068">
    <property type="protein sequence ID" value="KAK0441714.1"/>
    <property type="molecule type" value="Genomic_DNA"/>
</dbReference>
<protein>
    <submittedName>
        <fullName evidence="1">Uncharacterized protein</fullName>
    </submittedName>
</protein>